<organism evidence="2">
    <name type="scientific">Amphimedon queenslandica</name>
    <name type="common">Sponge</name>
    <dbReference type="NCBI Taxonomy" id="400682"/>
    <lineage>
        <taxon>Eukaryota</taxon>
        <taxon>Metazoa</taxon>
        <taxon>Porifera</taxon>
        <taxon>Demospongiae</taxon>
        <taxon>Heteroscleromorpha</taxon>
        <taxon>Haplosclerida</taxon>
        <taxon>Niphatidae</taxon>
        <taxon>Amphimedon</taxon>
    </lineage>
</organism>
<dbReference type="AlphaFoldDB" id="A0A1X7SU89"/>
<dbReference type="InParanoid" id="A0A1X7SU89"/>
<accession>A0A1X7SU89</accession>
<reference evidence="2" key="1">
    <citation type="submission" date="2017-05" db="UniProtKB">
        <authorList>
            <consortium name="EnsemblMetazoa"/>
        </authorList>
    </citation>
    <scope>IDENTIFICATION</scope>
</reference>
<protein>
    <submittedName>
        <fullName evidence="2">Uncharacterized protein</fullName>
    </submittedName>
</protein>
<feature type="compositionally biased region" description="Polar residues" evidence="1">
    <location>
        <begin position="25"/>
        <end position="50"/>
    </location>
</feature>
<evidence type="ECO:0000313" key="2">
    <source>
        <dbReference type="EnsemblMetazoa" id="Aqu2.1.05550_001"/>
    </source>
</evidence>
<dbReference type="EnsemblMetazoa" id="Aqu2.1.05550_001">
    <property type="protein sequence ID" value="Aqu2.1.05550_001"/>
    <property type="gene ID" value="Aqu2.1.05550"/>
</dbReference>
<feature type="region of interest" description="Disordered" evidence="1">
    <location>
        <begin position="25"/>
        <end position="58"/>
    </location>
</feature>
<name>A0A1X7SU89_AMPQE</name>
<evidence type="ECO:0000256" key="1">
    <source>
        <dbReference type="SAM" id="MobiDB-lite"/>
    </source>
</evidence>
<sequence>LCMRDQYCPTNTNCTLANLLTRQGTSLQTKSLSSTNNTRARSTHNKTVQNKRPAGAGP</sequence>
<proteinExistence type="predicted"/>